<name>A0A915HHQ0_ROMCU</name>
<dbReference type="AlphaFoldDB" id="A0A915HHQ0"/>
<dbReference type="WBParaSite" id="nRc.2.0.1.t01158-RA">
    <property type="protein sequence ID" value="nRc.2.0.1.t01158-RA"/>
    <property type="gene ID" value="nRc.2.0.1.g01158"/>
</dbReference>
<keyword evidence="1" id="KW-1185">Reference proteome</keyword>
<sequence>MRLAIHYAACPAFTTTTTTTYFRPIQVARLEQLVARLPRIQKVEDSSPSLSVIFLPRQPPYLAIRKMENGYIANKRERQIGVDGPICAKDPKARKCYFLSYHVT</sequence>
<evidence type="ECO:0000313" key="2">
    <source>
        <dbReference type="WBParaSite" id="nRc.2.0.1.t01158-RA"/>
    </source>
</evidence>
<protein>
    <submittedName>
        <fullName evidence="2">Uncharacterized protein</fullName>
    </submittedName>
</protein>
<reference evidence="2" key="1">
    <citation type="submission" date="2022-11" db="UniProtKB">
        <authorList>
            <consortium name="WormBaseParasite"/>
        </authorList>
    </citation>
    <scope>IDENTIFICATION</scope>
</reference>
<dbReference type="Proteomes" id="UP000887565">
    <property type="component" value="Unplaced"/>
</dbReference>
<evidence type="ECO:0000313" key="1">
    <source>
        <dbReference type="Proteomes" id="UP000887565"/>
    </source>
</evidence>
<organism evidence="1 2">
    <name type="scientific">Romanomermis culicivorax</name>
    <name type="common">Nematode worm</name>
    <dbReference type="NCBI Taxonomy" id="13658"/>
    <lineage>
        <taxon>Eukaryota</taxon>
        <taxon>Metazoa</taxon>
        <taxon>Ecdysozoa</taxon>
        <taxon>Nematoda</taxon>
        <taxon>Enoplea</taxon>
        <taxon>Dorylaimia</taxon>
        <taxon>Mermithida</taxon>
        <taxon>Mermithoidea</taxon>
        <taxon>Mermithidae</taxon>
        <taxon>Romanomermis</taxon>
    </lineage>
</organism>
<proteinExistence type="predicted"/>
<accession>A0A915HHQ0</accession>